<accession>A0AAV5QLA7</accession>
<evidence type="ECO:0000256" key="2">
    <source>
        <dbReference type="SAM" id="SignalP"/>
    </source>
</evidence>
<proteinExistence type="predicted"/>
<keyword evidence="2" id="KW-0732">Signal</keyword>
<evidence type="ECO:0000313" key="3">
    <source>
        <dbReference type="EMBL" id="GMM35404.1"/>
    </source>
</evidence>
<dbReference type="EMBL" id="BTFZ01000006">
    <property type="protein sequence ID" value="GMM35404.1"/>
    <property type="molecule type" value="Genomic_DNA"/>
</dbReference>
<evidence type="ECO:0000256" key="1">
    <source>
        <dbReference type="SAM" id="MobiDB-lite"/>
    </source>
</evidence>
<dbReference type="GeneID" id="90073383"/>
<evidence type="ECO:0000313" key="4">
    <source>
        <dbReference type="Proteomes" id="UP001360560"/>
    </source>
</evidence>
<reference evidence="3 4" key="1">
    <citation type="journal article" date="2023" name="Elife">
        <title>Identification of key yeast species and microbe-microbe interactions impacting larval growth of Drosophila in the wild.</title>
        <authorList>
            <person name="Mure A."/>
            <person name="Sugiura Y."/>
            <person name="Maeda R."/>
            <person name="Honda K."/>
            <person name="Sakurai N."/>
            <person name="Takahashi Y."/>
            <person name="Watada M."/>
            <person name="Katoh T."/>
            <person name="Gotoh A."/>
            <person name="Gotoh Y."/>
            <person name="Taniguchi I."/>
            <person name="Nakamura K."/>
            <person name="Hayashi T."/>
            <person name="Katayama T."/>
            <person name="Uemura T."/>
            <person name="Hattori Y."/>
        </authorList>
    </citation>
    <scope>NUCLEOTIDE SEQUENCE [LARGE SCALE GENOMIC DNA]</scope>
    <source>
        <strain evidence="3 4">SC-9</strain>
    </source>
</reference>
<sequence>MKTSTIAVGAALLSSIGASFIQVSTYSDGSIRTFDYRLRAPRIRPTSPFQLYENSLAMGTVETSTGSHAPPINTASYENSNTVPTTSLL</sequence>
<comment type="caution">
    <text evidence="3">The sequence shown here is derived from an EMBL/GenBank/DDBJ whole genome shotgun (WGS) entry which is preliminary data.</text>
</comment>
<organism evidence="3 4">
    <name type="scientific">Saccharomycopsis crataegensis</name>
    <dbReference type="NCBI Taxonomy" id="43959"/>
    <lineage>
        <taxon>Eukaryota</taxon>
        <taxon>Fungi</taxon>
        <taxon>Dikarya</taxon>
        <taxon>Ascomycota</taxon>
        <taxon>Saccharomycotina</taxon>
        <taxon>Saccharomycetes</taxon>
        <taxon>Saccharomycopsidaceae</taxon>
        <taxon>Saccharomycopsis</taxon>
    </lineage>
</organism>
<protein>
    <submittedName>
        <fullName evidence="3">Uncharacterized protein</fullName>
    </submittedName>
</protein>
<feature type="region of interest" description="Disordered" evidence="1">
    <location>
        <begin position="61"/>
        <end position="89"/>
    </location>
</feature>
<feature type="chain" id="PRO_5043663589" evidence="2">
    <location>
        <begin position="19"/>
        <end position="89"/>
    </location>
</feature>
<dbReference type="AlphaFoldDB" id="A0AAV5QLA7"/>
<name>A0AAV5QLA7_9ASCO</name>
<dbReference type="Proteomes" id="UP001360560">
    <property type="component" value="Unassembled WGS sequence"/>
</dbReference>
<dbReference type="RefSeq" id="XP_064852404.1">
    <property type="nucleotide sequence ID" value="XM_064996332.1"/>
</dbReference>
<keyword evidence="4" id="KW-1185">Reference proteome</keyword>
<gene>
    <name evidence="3" type="ORF">DASC09_027290</name>
</gene>
<feature type="signal peptide" evidence="2">
    <location>
        <begin position="1"/>
        <end position="18"/>
    </location>
</feature>